<sequence length="133" mass="15443">MEIYKIGKCDYCGDKNVVVRSTPFMADRLASMCEYCWNETQKEYASSNEEYIGDFQSNKNEYDEILNLKTDSAKTLTVGQLKEFLSDSKLPDNAEIFILDKDDIDRSRLIVCDIESDSRTGYYDYLYLTAEEK</sequence>
<dbReference type="Proteomes" id="UP000246114">
    <property type="component" value="Unassembled WGS sequence"/>
</dbReference>
<evidence type="ECO:0000313" key="1">
    <source>
        <dbReference type="EMBL" id="PWL51807.1"/>
    </source>
</evidence>
<name>A0A316LZX5_9CLOT</name>
<comment type="caution">
    <text evidence="1">The sequence shown here is derived from an EMBL/GenBank/DDBJ whole genome shotgun (WGS) entry which is preliminary data.</text>
</comment>
<gene>
    <name evidence="1" type="ORF">DBY38_12745</name>
</gene>
<dbReference type="AlphaFoldDB" id="A0A316LZX5"/>
<reference evidence="1 2" key="1">
    <citation type="submission" date="2018-03" db="EMBL/GenBank/DDBJ databases">
        <title>The uncultured portion of the human microbiome is neutrally assembled.</title>
        <authorList>
            <person name="Jeraldo P."/>
            <person name="Boardman L."/>
            <person name="White B.A."/>
            <person name="Nelson H."/>
            <person name="Goldenfeld N."/>
            <person name="Chia N."/>
        </authorList>
    </citation>
    <scope>NUCLEOTIDE SEQUENCE [LARGE SCALE GENOMIC DNA]</scope>
    <source>
        <strain evidence="1">CIM:MAG 903</strain>
    </source>
</reference>
<organism evidence="1 2">
    <name type="scientific">Clostridium cadaveris</name>
    <dbReference type="NCBI Taxonomy" id="1529"/>
    <lineage>
        <taxon>Bacteria</taxon>
        <taxon>Bacillati</taxon>
        <taxon>Bacillota</taxon>
        <taxon>Clostridia</taxon>
        <taxon>Eubacteriales</taxon>
        <taxon>Clostridiaceae</taxon>
        <taxon>Clostridium</taxon>
    </lineage>
</organism>
<accession>A0A316LZX5</accession>
<dbReference type="EMBL" id="QAMZ01000053">
    <property type="protein sequence ID" value="PWL51807.1"/>
    <property type="molecule type" value="Genomic_DNA"/>
</dbReference>
<proteinExistence type="predicted"/>
<protein>
    <submittedName>
        <fullName evidence="1">Uncharacterized protein</fullName>
    </submittedName>
</protein>
<evidence type="ECO:0000313" key="2">
    <source>
        <dbReference type="Proteomes" id="UP000246114"/>
    </source>
</evidence>